<dbReference type="InterPro" id="IPR036259">
    <property type="entry name" value="MFS_trans_sf"/>
</dbReference>
<sequence length="392" mass="45179">MHFEIDKIERNIKKNYIFTFFSNLNLTGTIWIIFLSYKGMNLTQIGLLEGIFHLTSFFMEVPTGIIADFFGRKTSRSFGRFISIISNIIFINSNNFYFFTISMIFNALSYNLESGAGQALLYDSLINISKEEEFLKISGKIEFITQIGMLFGYLLGGYFADKSFELAYNIAIIIGIINFLYSFSFEEPKIKYNYNSKNFANFINQNKDSFKELIKDKKLFFIVLFSELLTMFCTTVFFYLQNDLYYKGFNTTKIGLIFSISGVISAFFSIYTQKIKNVLTEKGIFLIFPIIISISLISMGISKIPYIFFILISISESIIFVTYSDYINKKISSDKRATILSMCSMIFSIYMIIIFPLFGKIGDIYGLQKSFLSLGLILLIPIFINIIINIKK</sequence>
<keyword evidence="3 5" id="KW-1133">Transmembrane helix</keyword>
<dbReference type="RefSeq" id="WP_109603611.1">
    <property type="nucleotide sequence ID" value="NZ_QGGI01000001.1"/>
</dbReference>
<dbReference type="Gene3D" id="1.20.1250.20">
    <property type="entry name" value="MFS general substrate transporter like domains"/>
    <property type="match status" value="1"/>
</dbReference>
<dbReference type="InterPro" id="IPR011701">
    <property type="entry name" value="MFS"/>
</dbReference>
<dbReference type="InterPro" id="IPR020846">
    <property type="entry name" value="MFS_dom"/>
</dbReference>
<name>A0AA45C984_9BACT</name>
<evidence type="ECO:0000256" key="5">
    <source>
        <dbReference type="SAM" id="Phobius"/>
    </source>
</evidence>
<feature type="transmembrane region" description="Helical" evidence="5">
    <location>
        <begin position="371"/>
        <end position="390"/>
    </location>
</feature>
<dbReference type="PROSITE" id="PS00216">
    <property type="entry name" value="SUGAR_TRANSPORT_1"/>
    <property type="match status" value="1"/>
</dbReference>
<dbReference type="PANTHER" id="PTHR23530:SF1">
    <property type="entry name" value="PERMEASE, MAJOR FACILITATOR SUPERFAMILY-RELATED"/>
    <property type="match status" value="1"/>
</dbReference>
<accession>A0AA45C984</accession>
<evidence type="ECO:0000256" key="4">
    <source>
        <dbReference type="ARBA" id="ARBA00023136"/>
    </source>
</evidence>
<reference evidence="7 8" key="1">
    <citation type="submission" date="2018-05" db="EMBL/GenBank/DDBJ databases">
        <title>Genomic Encyclopedia of Type Strains, Phase IV (KMG-IV): sequencing the most valuable type-strain genomes for metagenomic binning, comparative biology and taxonomic classification.</title>
        <authorList>
            <person name="Goeker M."/>
        </authorList>
    </citation>
    <scope>NUCLEOTIDE SEQUENCE [LARGE SCALE GENOMIC DNA]</scope>
    <source>
        <strain evidence="7 8">DSM 24906</strain>
    </source>
</reference>
<dbReference type="EMBL" id="QGGI01000001">
    <property type="protein sequence ID" value="PWJ96623.1"/>
    <property type="molecule type" value="Genomic_DNA"/>
</dbReference>
<feature type="transmembrane region" description="Helical" evidence="5">
    <location>
        <begin position="16"/>
        <end position="38"/>
    </location>
</feature>
<evidence type="ECO:0000313" key="7">
    <source>
        <dbReference type="EMBL" id="PWJ96623.1"/>
    </source>
</evidence>
<dbReference type="AlphaFoldDB" id="A0AA45C984"/>
<dbReference type="Pfam" id="PF07690">
    <property type="entry name" value="MFS_1"/>
    <property type="match status" value="1"/>
</dbReference>
<gene>
    <name evidence="7" type="ORF">C7380_101197</name>
</gene>
<evidence type="ECO:0000313" key="8">
    <source>
        <dbReference type="Proteomes" id="UP000245921"/>
    </source>
</evidence>
<keyword evidence="2 5" id="KW-0812">Transmembrane</keyword>
<feature type="transmembrane region" description="Helical" evidence="5">
    <location>
        <begin position="50"/>
        <end position="71"/>
    </location>
</feature>
<dbReference type="PROSITE" id="PS50850">
    <property type="entry name" value="MFS"/>
    <property type="match status" value="1"/>
</dbReference>
<evidence type="ECO:0000256" key="3">
    <source>
        <dbReference type="ARBA" id="ARBA00022989"/>
    </source>
</evidence>
<keyword evidence="8" id="KW-1185">Reference proteome</keyword>
<dbReference type="InterPro" id="IPR053160">
    <property type="entry name" value="MFS_DHA3_Transporter"/>
</dbReference>
<feature type="transmembrane region" description="Helical" evidence="5">
    <location>
        <begin position="166"/>
        <end position="183"/>
    </location>
</feature>
<dbReference type="Proteomes" id="UP000245921">
    <property type="component" value="Unassembled WGS sequence"/>
</dbReference>
<feature type="transmembrane region" description="Helical" evidence="5">
    <location>
        <begin position="219"/>
        <end position="240"/>
    </location>
</feature>
<organism evidence="7 8">
    <name type="scientific">Oceanotoga teriensis</name>
    <dbReference type="NCBI Taxonomy" id="515440"/>
    <lineage>
        <taxon>Bacteria</taxon>
        <taxon>Thermotogati</taxon>
        <taxon>Thermotogota</taxon>
        <taxon>Thermotogae</taxon>
        <taxon>Petrotogales</taxon>
        <taxon>Petrotogaceae</taxon>
        <taxon>Oceanotoga</taxon>
    </lineage>
</organism>
<dbReference type="GO" id="GO:0016020">
    <property type="term" value="C:membrane"/>
    <property type="evidence" value="ECO:0007669"/>
    <property type="project" value="UniProtKB-SubCell"/>
</dbReference>
<comment type="subcellular location">
    <subcellularLocation>
        <location evidence="1">Membrane</location>
        <topology evidence="1">Multi-pass membrane protein</topology>
    </subcellularLocation>
</comment>
<keyword evidence="4 5" id="KW-0472">Membrane</keyword>
<feature type="transmembrane region" description="Helical" evidence="5">
    <location>
        <begin position="339"/>
        <end position="359"/>
    </location>
</feature>
<feature type="domain" description="Major facilitator superfamily (MFS) profile" evidence="6">
    <location>
        <begin position="1"/>
        <end position="392"/>
    </location>
</feature>
<proteinExistence type="predicted"/>
<dbReference type="PANTHER" id="PTHR23530">
    <property type="entry name" value="TRANSPORT PROTEIN-RELATED"/>
    <property type="match status" value="1"/>
</dbReference>
<dbReference type="GO" id="GO:0022857">
    <property type="term" value="F:transmembrane transporter activity"/>
    <property type="evidence" value="ECO:0007669"/>
    <property type="project" value="InterPro"/>
</dbReference>
<evidence type="ECO:0000256" key="2">
    <source>
        <dbReference type="ARBA" id="ARBA00022692"/>
    </source>
</evidence>
<comment type="caution">
    <text evidence="7">The sequence shown here is derived from an EMBL/GenBank/DDBJ whole genome shotgun (WGS) entry which is preliminary data.</text>
</comment>
<feature type="transmembrane region" description="Helical" evidence="5">
    <location>
        <begin position="252"/>
        <end position="271"/>
    </location>
</feature>
<dbReference type="InterPro" id="IPR005829">
    <property type="entry name" value="Sugar_transporter_CS"/>
</dbReference>
<protein>
    <submittedName>
        <fullName evidence="7">Fucose permease</fullName>
    </submittedName>
</protein>
<dbReference type="SUPFAM" id="SSF103473">
    <property type="entry name" value="MFS general substrate transporter"/>
    <property type="match status" value="1"/>
</dbReference>
<feature type="transmembrane region" description="Helical" evidence="5">
    <location>
        <begin position="283"/>
        <end position="301"/>
    </location>
</feature>
<evidence type="ECO:0000256" key="1">
    <source>
        <dbReference type="ARBA" id="ARBA00004141"/>
    </source>
</evidence>
<evidence type="ECO:0000259" key="6">
    <source>
        <dbReference type="PROSITE" id="PS50850"/>
    </source>
</evidence>
<feature type="transmembrane region" description="Helical" evidence="5">
    <location>
        <begin position="307"/>
        <end position="327"/>
    </location>
</feature>